<dbReference type="InterPro" id="IPR018252">
    <property type="entry name" value="Annexin_repeat_CS"/>
</dbReference>
<evidence type="ECO:0000313" key="11">
    <source>
        <dbReference type="Proteomes" id="UP000663856"/>
    </source>
</evidence>
<dbReference type="SUPFAM" id="SSF47874">
    <property type="entry name" value="Annexin"/>
    <property type="match status" value="1"/>
</dbReference>
<keyword evidence="5 6" id="KW-0111">Calcium/phospholipid-binding</keyword>
<evidence type="ECO:0000256" key="7">
    <source>
        <dbReference type="SAM" id="Coils"/>
    </source>
</evidence>
<keyword evidence="12" id="KW-1185">Reference proteome</keyword>
<feature type="compositionally biased region" description="Polar residues" evidence="8">
    <location>
        <begin position="511"/>
        <end position="523"/>
    </location>
</feature>
<dbReference type="GO" id="GO:0005886">
    <property type="term" value="C:plasma membrane"/>
    <property type="evidence" value="ECO:0007669"/>
    <property type="project" value="TreeGrafter"/>
</dbReference>
<feature type="compositionally biased region" description="Polar residues" evidence="8">
    <location>
        <begin position="923"/>
        <end position="934"/>
    </location>
</feature>
<feature type="region of interest" description="Disordered" evidence="8">
    <location>
        <begin position="920"/>
        <end position="941"/>
    </location>
</feature>
<dbReference type="PRINTS" id="PR00196">
    <property type="entry name" value="ANNEXIN"/>
</dbReference>
<comment type="similarity">
    <text evidence="1 6">Belongs to the annexin family.</text>
</comment>
<evidence type="ECO:0000256" key="6">
    <source>
        <dbReference type="RuleBase" id="RU003540"/>
    </source>
</evidence>
<keyword evidence="7" id="KW-0175">Coiled coil</keyword>
<dbReference type="GO" id="GO:0012506">
    <property type="term" value="C:vesicle membrane"/>
    <property type="evidence" value="ECO:0007669"/>
    <property type="project" value="TreeGrafter"/>
</dbReference>
<feature type="coiled-coil region" evidence="7">
    <location>
        <begin position="320"/>
        <end position="436"/>
    </location>
</feature>
<organism evidence="9 11">
    <name type="scientific">Rotaria magnacalcarata</name>
    <dbReference type="NCBI Taxonomy" id="392030"/>
    <lineage>
        <taxon>Eukaryota</taxon>
        <taxon>Metazoa</taxon>
        <taxon>Spiralia</taxon>
        <taxon>Gnathifera</taxon>
        <taxon>Rotifera</taxon>
        <taxon>Eurotatoria</taxon>
        <taxon>Bdelloidea</taxon>
        <taxon>Philodinida</taxon>
        <taxon>Philodinidae</taxon>
        <taxon>Rotaria</taxon>
    </lineage>
</organism>
<sequence>MMNRNTKIDHSAYDSQSLNRPTTASAFHSTSVMKYMAPRTLGLNLSSTFQGSLRSFALPGVDSTLLKPTVTANYGLVALVQNAPSSSIISPLRNFDGESIIDENRELSKLNETLSDNVLLCCHYEVHNRAQESQIELLQANSNKNSMTIEKMFQAETETAHQLIEDASRYKSDLNKKLDDIHQATLAHDEHYQQLLAKRNATNKDIFEYQRQLAQNRAESEFLRCRVQQFNDEINFYTLKNNILQAREAKLRYELDEEIFAQQVLHMEFEVLENEKITNEDVHLTSMNDARQTINLSQLTAIEPANNFREQLNYEFRRMRAEYEKKVQGYKEELHRKLELEYHRYRMHKVIPLPSITKEHETNLEQYEHEKKNTEQQIQTIRENNNQIQSQIDTLEKNILSLRTDMEPASNSQRHLEMLKQVIRDREKQLNEAIQLRTKRRENIENYHEQVQEHSKRPIVYSKEIDQPTISTKQELPYRSDQPTISTKQELPYRSDQPTISTKQELPYRSDQPTISTKQELTYRSDQPTIFTKQGIPYRNKQQMQSSSATIQLVSPLLPSKMSPTEEIPLEGTLIRYNDFNVEQDCKDLNTSLQITGIDEVGVIRILCNRSVAQRLQIRDRYKNLYGENLSDVFEAVINGNGKRILNILLLSPVEYDCFELRRILQGKKSDENVFIEICLTRSNKQIKAIVDNYSKIFKSSLQDDIIDDQETPSKQIIIALLQGNRPENDNIDEDEVLEDAQQLYQTNSKWRKDGSTFVRLLCNRSTENLKQIFATYQEFSGIDIEDSIQIDKDLELSRTLMTIVRIVRNRARFFAFELKKSLKTSGSNEENLMRIIVSRCEIDMVQIKSEFEKISKRTLLDEIQTDTSGNLKCALIELLRQRNQTVNIDTSSKQLVETPLPVRKPRSTVQWKDPISEKSFVRSPSNRDTSSTNRFDRNNHEKLNTLLQFNTRPAHLSFREGRPKDQRSYRYENNDG</sequence>
<dbReference type="PANTHER" id="PTHR10502:SF102">
    <property type="entry name" value="ANNEXIN B11"/>
    <property type="match status" value="1"/>
</dbReference>
<evidence type="ECO:0000256" key="8">
    <source>
        <dbReference type="SAM" id="MobiDB-lite"/>
    </source>
</evidence>
<comment type="caution">
    <text evidence="9">The sequence shown here is derived from an EMBL/GenBank/DDBJ whole genome shotgun (WGS) entry which is preliminary data.</text>
</comment>
<keyword evidence="4 6" id="KW-0041">Annexin</keyword>
<dbReference type="Proteomes" id="UP000663866">
    <property type="component" value="Unassembled WGS sequence"/>
</dbReference>
<evidence type="ECO:0000313" key="9">
    <source>
        <dbReference type="EMBL" id="CAF2155688.1"/>
    </source>
</evidence>
<dbReference type="Proteomes" id="UP000663856">
    <property type="component" value="Unassembled WGS sequence"/>
</dbReference>
<dbReference type="FunFam" id="1.10.220.10:FF:000002">
    <property type="entry name" value="Annexin"/>
    <property type="match status" value="1"/>
</dbReference>
<dbReference type="PROSITE" id="PS51897">
    <property type="entry name" value="ANNEXIN_2"/>
    <property type="match status" value="4"/>
</dbReference>
<keyword evidence="2 6" id="KW-0677">Repeat</keyword>
<evidence type="ECO:0000256" key="3">
    <source>
        <dbReference type="ARBA" id="ARBA00022837"/>
    </source>
</evidence>
<gene>
    <name evidence="10" type="ORF">OVN521_LOCUS20806</name>
    <name evidence="9" type="ORF">WKI299_LOCUS31212</name>
</gene>
<dbReference type="SMART" id="SM00335">
    <property type="entry name" value="ANX"/>
    <property type="match status" value="4"/>
</dbReference>
<feature type="region of interest" description="Disordered" evidence="8">
    <location>
        <begin position="470"/>
        <end position="523"/>
    </location>
</feature>
<evidence type="ECO:0000256" key="1">
    <source>
        <dbReference type="ARBA" id="ARBA00007831"/>
    </source>
</evidence>
<dbReference type="EMBL" id="CAJOBG010004188">
    <property type="protein sequence ID" value="CAF4099318.1"/>
    <property type="molecule type" value="Genomic_DNA"/>
</dbReference>
<dbReference type="InterPro" id="IPR037104">
    <property type="entry name" value="Annexin_sf"/>
</dbReference>
<dbReference type="AlphaFoldDB" id="A0A816YC33"/>
<dbReference type="GO" id="GO:0005737">
    <property type="term" value="C:cytoplasm"/>
    <property type="evidence" value="ECO:0007669"/>
    <property type="project" value="TreeGrafter"/>
</dbReference>
<reference evidence="9" key="1">
    <citation type="submission" date="2021-02" db="EMBL/GenBank/DDBJ databases">
        <authorList>
            <person name="Nowell W R."/>
        </authorList>
    </citation>
    <scope>NUCLEOTIDE SEQUENCE</scope>
</reference>
<dbReference type="InterPro" id="IPR018502">
    <property type="entry name" value="Annexin_repeat"/>
</dbReference>
<dbReference type="PROSITE" id="PS00223">
    <property type="entry name" value="ANNEXIN_1"/>
    <property type="match status" value="1"/>
</dbReference>
<evidence type="ECO:0000256" key="4">
    <source>
        <dbReference type="ARBA" id="ARBA00023216"/>
    </source>
</evidence>
<evidence type="ECO:0000256" key="5">
    <source>
        <dbReference type="ARBA" id="ARBA00023302"/>
    </source>
</evidence>
<evidence type="ECO:0000256" key="2">
    <source>
        <dbReference type="ARBA" id="ARBA00022737"/>
    </source>
</evidence>
<comment type="domain">
    <text evidence="6">A pair of annexin repeats may form one binding site for calcium and phospholipid.</text>
</comment>
<dbReference type="GO" id="GO:0005634">
    <property type="term" value="C:nucleus"/>
    <property type="evidence" value="ECO:0007669"/>
    <property type="project" value="TreeGrafter"/>
</dbReference>
<accession>A0A816YC33</accession>
<name>A0A816YC33_9BILA</name>
<dbReference type="InterPro" id="IPR001464">
    <property type="entry name" value="Annexin"/>
</dbReference>
<dbReference type="GO" id="GO:0005509">
    <property type="term" value="F:calcium ion binding"/>
    <property type="evidence" value="ECO:0007669"/>
    <property type="project" value="InterPro"/>
</dbReference>
<evidence type="ECO:0000313" key="10">
    <source>
        <dbReference type="EMBL" id="CAF4099318.1"/>
    </source>
</evidence>
<proteinExistence type="inferred from homology"/>
<keyword evidence="3 6" id="KW-0106">Calcium</keyword>
<dbReference type="EMBL" id="CAJNRF010014205">
    <property type="protein sequence ID" value="CAF2155688.1"/>
    <property type="molecule type" value="Genomic_DNA"/>
</dbReference>
<dbReference type="PANTHER" id="PTHR10502">
    <property type="entry name" value="ANNEXIN"/>
    <property type="match status" value="1"/>
</dbReference>
<protein>
    <recommendedName>
        <fullName evidence="6">Annexin</fullName>
    </recommendedName>
</protein>
<dbReference type="GO" id="GO:0001786">
    <property type="term" value="F:phosphatidylserine binding"/>
    <property type="evidence" value="ECO:0007669"/>
    <property type="project" value="TreeGrafter"/>
</dbReference>
<evidence type="ECO:0000313" key="12">
    <source>
        <dbReference type="Proteomes" id="UP000663866"/>
    </source>
</evidence>
<dbReference type="GO" id="GO:0005544">
    <property type="term" value="F:calcium-dependent phospholipid binding"/>
    <property type="evidence" value="ECO:0007669"/>
    <property type="project" value="UniProtKB-KW"/>
</dbReference>
<dbReference type="Pfam" id="PF00191">
    <property type="entry name" value="Annexin"/>
    <property type="match status" value="4"/>
</dbReference>
<dbReference type="Gene3D" id="1.10.220.10">
    <property type="entry name" value="Annexin"/>
    <property type="match status" value="4"/>
</dbReference>